<feature type="domain" description="Solute-binding protein family 3/N-terminal" evidence="1">
    <location>
        <begin position="89"/>
        <end position="309"/>
    </location>
</feature>
<accession>A0A1G8LNX0</accession>
<dbReference type="InterPro" id="IPR001638">
    <property type="entry name" value="Solute-binding_3/MltF_N"/>
</dbReference>
<dbReference type="Proteomes" id="UP000198606">
    <property type="component" value="Unassembled WGS sequence"/>
</dbReference>
<dbReference type="STRING" id="29435.SAMN05216588_11989"/>
<evidence type="ECO:0000313" key="2">
    <source>
        <dbReference type="EMBL" id="SDI57411.1"/>
    </source>
</evidence>
<dbReference type="Pfam" id="PF00497">
    <property type="entry name" value="SBP_bac_3"/>
    <property type="match status" value="1"/>
</dbReference>
<evidence type="ECO:0000313" key="3">
    <source>
        <dbReference type="Proteomes" id="UP000198606"/>
    </source>
</evidence>
<sequence length="317" mass="35104">MGLLRAPLKTTSILASCVAPPPACRPPRLPCSYTARKVGRAPGRYFARSCRAAVGLARSALPAFSALHGRRHGMVFVALLLVCARVDAELRILTEPGPPTAFMQDGKLRGFGVDVVQQLIARTGSRAQIEMMPWTRAYTIAQREPDVALFAMVRTPEREKRFQWVGPILHGKARFYSLKARDLQVDSLEDVAASGPLAVPKQWYSYEVLKGRGLDNLYGVPTPETMVTIFAHGRVNLILLEDILLRDMLAPAGLAPADVQPQMVFMESSYYIAFSLDTDPAVVAAWRQALAEMRRDGSFSAVFRQWLPDIELPDVLR</sequence>
<proteinExistence type="predicted"/>
<name>A0A1G8LNX0_9GAMM</name>
<dbReference type="Gene3D" id="3.40.190.10">
    <property type="entry name" value="Periplasmic binding protein-like II"/>
    <property type="match status" value="2"/>
</dbReference>
<dbReference type="PANTHER" id="PTHR38834:SF3">
    <property type="entry name" value="SOLUTE-BINDING PROTEIN FAMILY 3_N-TERMINAL DOMAIN-CONTAINING PROTEIN"/>
    <property type="match status" value="1"/>
</dbReference>
<reference evidence="2 3" key="1">
    <citation type="submission" date="2016-10" db="EMBL/GenBank/DDBJ databases">
        <authorList>
            <person name="de Groot N.N."/>
        </authorList>
    </citation>
    <scope>NUCLEOTIDE SEQUENCE [LARGE SCALE GENOMIC DNA]</scope>
    <source>
        <strain evidence="2 3">LMG 18387</strain>
    </source>
</reference>
<gene>
    <name evidence="2" type="ORF">SAMN05216588_11989</name>
</gene>
<dbReference type="AlphaFoldDB" id="A0A1G8LNX0"/>
<dbReference type="PANTHER" id="PTHR38834">
    <property type="entry name" value="PERIPLASMIC SUBSTRATE BINDING PROTEIN FAMILY 3"/>
    <property type="match status" value="1"/>
</dbReference>
<dbReference type="SUPFAM" id="SSF53850">
    <property type="entry name" value="Periplasmic binding protein-like II"/>
    <property type="match status" value="1"/>
</dbReference>
<dbReference type="EMBL" id="FNDG01000019">
    <property type="protein sequence ID" value="SDI57411.1"/>
    <property type="molecule type" value="Genomic_DNA"/>
</dbReference>
<evidence type="ECO:0000259" key="1">
    <source>
        <dbReference type="SMART" id="SM00062"/>
    </source>
</evidence>
<dbReference type="SMART" id="SM00062">
    <property type="entry name" value="PBPb"/>
    <property type="match status" value="1"/>
</dbReference>
<organism evidence="2 3">
    <name type="scientific">Phytopseudomonas flavescens</name>
    <dbReference type="NCBI Taxonomy" id="29435"/>
    <lineage>
        <taxon>Bacteria</taxon>
        <taxon>Pseudomonadati</taxon>
        <taxon>Pseudomonadota</taxon>
        <taxon>Gammaproteobacteria</taxon>
        <taxon>Pseudomonadales</taxon>
        <taxon>Pseudomonadaceae</taxon>
        <taxon>Phytopseudomonas</taxon>
    </lineage>
</organism>
<protein>
    <submittedName>
        <fullName evidence="2">Polar amino acid transport system substrate-binding protein</fullName>
    </submittedName>
</protein>